<proteinExistence type="predicted"/>
<organism evidence="2">
    <name type="scientific">Auxenochlorella protothecoides</name>
    <name type="common">Green microalga</name>
    <name type="synonym">Chlorella protothecoides</name>
    <dbReference type="NCBI Taxonomy" id="3075"/>
    <lineage>
        <taxon>Eukaryota</taxon>
        <taxon>Viridiplantae</taxon>
        <taxon>Chlorophyta</taxon>
        <taxon>core chlorophytes</taxon>
        <taxon>Trebouxiophyceae</taxon>
        <taxon>Chlorellales</taxon>
        <taxon>Chlorellaceae</taxon>
        <taxon>Auxenochlorella</taxon>
    </lineage>
</organism>
<dbReference type="AlphaFoldDB" id="A0A1D2A883"/>
<reference evidence="2" key="1">
    <citation type="submission" date="2015-08" db="EMBL/GenBank/DDBJ databases">
        <authorList>
            <person name="Babu N.S."/>
            <person name="Beckwith C.J."/>
            <person name="Beseler K.G."/>
            <person name="Brison A."/>
            <person name="Carone J.V."/>
            <person name="Caskin T.P."/>
            <person name="Diamond M."/>
            <person name="Durham M.E."/>
            <person name="Foxe J.M."/>
            <person name="Go M."/>
            <person name="Henderson B.A."/>
            <person name="Jones I.B."/>
            <person name="McGettigan J.A."/>
            <person name="Micheletti S.J."/>
            <person name="Nasrallah M.E."/>
            <person name="Ortiz D."/>
            <person name="Piller C.R."/>
            <person name="Privatt S.R."/>
            <person name="Schneider S.L."/>
            <person name="Sharp S."/>
            <person name="Smith T.C."/>
            <person name="Stanton J.D."/>
            <person name="Ullery H.E."/>
            <person name="Wilson R.J."/>
            <person name="Serrano M.G."/>
            <person name="Buck G."/>
            <person name="Lee V."/>
            <person name="Wang Y."/>
            <person name="Carvalho R."/>
            <person name="Voegtly L."/>
            <person name="Shi R."/>
            <person name="Duckworth R."/>
            <person name="Johnson A."/>
            <person name="Loviza R."/>
            <person name="Walstead R."/>
            <person name="Shah Z."/>
            <person name="Kiflezghi M."/>
            <person name="Wade K."/>
            <person name="Ball S.L."/>
            <person name="Bradley K.W."/>
            <person name="Asai D.J."/>
            <person name="Bowman C.A."/>
            <person name="Russell D.A."/>
            <person name="Pope W.H."/>
            <person name="Jacobs-Sera D."/>
            <person name="Hendrix R.W."/>
            <person name="Hatfull G.F."/>
        </authorList>
    </citation>
    <scope>NUCLEOTIDE SEQUENCE</scope>
</reference>
<sequence length="155" mass="17183">MRDPWSALGLSRGASRQQIKEAYRALAKRHHPDLCEASARSEAERQFKLINEARTQLLASSSGSSSTRHYAGYQSAAHGSARSSEAQFSNGFVAAIISMPLILTGMWMSRTMPDTLSSTWRMNGLMQSPVNPWLREDLKPRTRSRWSGGGKEVEG</sequence>
<evidence type="ECO:0000313" key="2">
    <source>
        <dbReference type="EMBL" id="JAT75420.1"/>
    </source>
</evidence>
<dbReference type="InterPro" id="IPR036869">
    <property type="entry name" value="J_dom_sf"/>
</dbReference>
<dbReference type="EMBL" id="GDKF01003202">
    <property type="protein sequence ID" value="JAT75420.1"/>
    <property type="molecule type" value="Transcribed_RNA"/>
</dbReference>
<dbReference type="SUPFAM" id="SSF46565">
    <property type="entry name" value="Chaperone J-domain"/>
    <property type="match status" value="1"/>
</dbReference>
<gene>
    <name evidence="2" type="ORF">g.7495</name>
</gene>
<accession>A0A1D2A883</accession>
<dbReference type="InterPro" id="IPR050817">
    <property type="entry name" value="DjlA_DnaK_co-chaperone"/>
</dbReference>
<dbReference type="Pfam" id="PF00226">
    <property type="entry name" value="DnaJ"/>
    <property type="match status" value="1"/>
</dbReference>
<evidence type="ECO:0000259" key="1">
    <source>
        <dbReference type="PROSITE" id="PS50076"/>
    </source>
</evidence>
<dbReference type="PANTHER" id="PTHR24074">
    <property type="entry name" value="CO-CHAPERONE PROTEIN DJLA"/>
    <property type="match status" value="1"/>
</dbReference>
<dbReference type="PRINTS" id="PR00625">
    <property type="entry name" value="JDOMAIN"/>
</dbReference>
<dbReference type="CDD" id="cd06257">
    <property type="entry name" value="DnaJ"/>
    <property type="match status" value="1"/>
</dbReference>
<feature type="domain" description="J" evidence="1">
    <location>
        <begin position="3"/>
        <end position="74"/>
    </location>
</feature>
<dbReference type="InterPro" id="IPR001623">
    <property type="entry name" value="DnaJ_domain"/>
</dbReference>
<dbReference type="PROSITE" id="PS50076">
    <property type="entry name" value="DNAJ_2"/>
    <property type="match status" value="1"/>
</dbReference>
<dbReference type="SMART" id="SM00271">
    <property type="entry name" value="DnaJ"/>
    <property type="match status" value="1"/>
</dbReference>
<name>A0A1D2A883_AUXPR</name>
<dbReference type="Gene3D" id="1.10.287.110">
    <property type="entry name" value="DnaJ domain"/>
    <property type="match status" value="1"/>
</dbReference>
<protein>
    <recommendedName>
        <fullName evidence="1">J domain-containing protein</fullName>
    </recommendedName>
</protein>